<dbReference type="HOGENOM" id="CLU_033401_5_1_11"/>
<gene>
    <name evidence="1" type="ordered locus">Caci_5595</name>
</gene>
<organism evidence="1 2">
    <name type="scientific">Catenulispora acidiphila (strain DSM 44928 / JCM 14897 / NBRC 102108 / NRRL B-24433 / ID139908)</name>
    <dbReference type="NCBI Taxonomy" id="479433"/>
    <lineage>
        <taxon>Bacteria</taxon>
        <taxon>Bacillati</taxon>
        <taxon>Actinomycetota</taxon>
        <taxon>Actinomycetes</taxon>
        <taxon>Catenulisporales</taxon>
        <taxon>Catenulisporaceae</taxon>
        <taxon>Catenulispora</taxon>
    </lineage>
</organism>
<dbReference type="SUPFAM" id="SSF141571">
    <property type="entry name" value="Pentapeptide repeat-like"/>
    <property type="match status" value="1"/>
</dbReference>
<dbReference type="Gene3D" id="2.160.20.80">
    <property type="entry name" value="E3 ubiquitin-protein ligase SopA"/>
    <property type="match status" value="1"/>
</dbReference>
<dbReference type="InParanoid" id="C7QAY1"/>
<proteinExistence type="predicted"/>
<dbReference type="InterPro" id="IPR001646">
    <property type="entry name" value="5peptide_repeat"/>
</dbReference>
<dbReference type="PANTHER" id="PTHR42999">
    <property type="entry name" value="ANTIBIOTIC RESISTANCE PROTEIN MCBG"/>
    <property type="match status" value="1"/>
</dbReference>
<dbReference type="STRING" id="479433.Caci_5595"/>
<keyword evidence="2" id="KW-1185">Reference proteome</keyword>
<dbReference type="AlphaFoldDB" id="C7QAY1"/>
<dbReference type="EMBL" id="CP001700">
    <property type="protein sequence ID" value="ACU74454.1"/>
    <property type="molecule type" value="Genomic_DNA"/>
</dbReference>
<dbReference type="Proteomes" id="UP000000851">
    <property type="component" value="Chromosome"/>
</dbReference>
<protein>
    <submittedName>
        <fullName evidence="1">Pentapeptide repeat protein</fullName>
    </submittedName>
</protein>
<dbReference type="Pfam" id="PF13599">
    <property type="entry name" value="Pentapeptide_4"/>
    <property type="match status" value="1"/>
</dbReference>
<dbReference type="eggNOG" id="COG1357">
    <property type="taxonomic scope" value="Bacteria"/>
</dbReference>
<name>C7QAY1_CATAD</name>
<evidence type="ECO:0000313" key="2">
    <source>
        <dbReference type="Proteomes" id="UP000000851"/>
    </source>
</evidence>
<dbReference type="PANTHER" id="PTHR42999:SF1">
    <property type="entry name" value="PENTAPEPTIDE REPEAT-CONTAINING PROTEIN"/>
    <property type="match status" value="1"/>
</dbReference>
<dbReference type="InterPro" id="IPR052949">
    <property type="entry name" value="PA_immunity-related"/>
</dbReference>
<reference evidence="1 2" key="1">
    <citation type="journal article" date="2009" name="Stand. Genomic Sci.">
        <title>Complete genome sequence of Catenulispora acidiphila type strain (ID 139908).</title>
        <authorList>
            <person name="Copeland A."/>
            <person name="Lapidus A."/>
            <person name="Glavina Del Rio T."/>
            <person name="Nolan M."/>
            <person name="Lucas S."/>
            <person name="Chen F."/>
            <person name="Tice H."/>
            <person name="Cheng J.F."/>
            <person name="Bruce D."/>
            <person name="Goodwin L."/>
            <person name="Pitluck S."/>
            <person name="Mikhailova N."/>
            <person name="Pati A."/>
            <person name="Ivanova N."/>
            <person name="Mavromatis K."/>
            <person name="Chen A."/>
            <person name="Palaniappan K."/>
            <person name="Chain P."/>
            <person name="Land M."/>
            <person name="Hauser L."/>
            <person name="Chang Y.J."/>
            <person name="Jeffries C.D."/>
            <person name="Chertkov O."/>
            <person name="Brettin T."/>
            <person name="Detter J.C."/>
            <person name="Han C."/>
            <person name="Ali Z."/>
            <person name="Tindall B.J."/>
            <person name="Goker M."/>
            <person name="Bristow J."/>
            <person name="Eisen J.A."/>
            <person name="Markowitz V."/>
            <person name="Hugenholtz P."/>
            <person name="Kyrpides N.C."/>
            <person name="Klenk H.P."/>
        </authorList>
    </citation>
    <scope>NUCLEOTIDE SEQUENCE [LARGE SCALE GENOMIC DNA]</scope>
    <source>
        <strain evidence="2">DSM 44928 / JCM 14897 / NBRC 102108 / NRRL B-24433 / ID139908</strain>
    </source>
</reference>
<dbReference type="KEGG" id="cai:Caci_5595"/>
<accession>C7QAY1</accession>
<sequence length="221" mass="24251">MISMPSSQPIPPARPDLPPLAELAPLDSRVRDEGQYEYQRVSEVSWDDVFASHARFSQCLLAEVTVVGGEWSKTTFADVRLEDSRLLGPDLSASHWRDTELVRGIASGVQWHDADVRRVHFDQVKLDAVNFRGAALTDVVFTDCLLREADFGGAKLTRVRFPGCTFEEADFSRAKLADVDLRGARLHFKAGLDALRGATIDGGQLVELAPAIAAHLGLRIG</sequence>
<evidence type="ECO:0000313" key="1">
    <source>
        <dbReference type="EMBL" id="ACU74454.1"/>
    </source>
</evidence>